<protein>
    <submittedName>
        <fullName evidence="1">Uncharacterized protein</fullName>
    </submittedName>
</protein>
<dbReference type="EMBL" id="AKHW03006283">
    <property type="protein sequence ID" value="KYO22143.1"/>
    <property type="molecule type" value="Genomic_DNA"/>
</dbReference>
<reference evidence="1 2" key="1">
    <citation type="journal article" date="2012" name="Genome Biol.">
        <title>Sequencing three crocodilian genomes to illuminate the evolution of archosaurs and amniotes.</title>
        <authorList>
            <person name="St John J.A."/>
            <person name="Braun E.L."/>
            <person name="Isberg S.R."/>
            <person name="Miles L.G."/>
            <person name="Chong A.Y."/>
            <person name="Gongora J."/>
            <person name="Dalzell P."/>
            <person name="Moran C."/>
            <person name="Bed'hom B."/>
            <person name="Abzhanov A."/>
            <person name="Burgess S.C."/>
            <person name="Cooksey A.M."/>
            <person name="Castoe T.A."/>
            <person name="Crawford N.G."/>
            <person name="Densmore L.D."/>
            <person name="Drew J.C."/>
            <person name="Edwards S.V."/>
            <person name="Faircloth B.C."/>
            <person name="Fujita M.K."/>
            <person name="Greenwold M.J."/>
            <person name="Hoffmann F.G."/>
            <person name="Howard J.M."/>
            <person name="Iguchi T."/>
            <person name="Janes D.E."/>
            <person name="Khan S.Y."/>
            <person name="Kohno S."/>
            <person name="de Koning A.J."/>
            <person name="Lance S.L."/>
            <person name="McCarthy F.M."/>
            <person name="McCormack J.E."/>
            <person name="Merchant M.E."/>
            <person name="Peterson D.G."/>
            <person name="Pollock D.D."/>
            <person name="Pourmand N."/>
            <person name="Raney B.J."/>
            <person name="Roessler K.A."/>
            <person name="Sanford J.R."/>
            <person name="Sawyer R.H."/>
            <person name="Schmidt C.J."/>
            <person name="Triplett E.W."/>
            <person name="Tuberville T.D."/>
            <person name="Venegas-Anaya M."/>
            <person name="Howard J.T."/>
            <person name="Jarvis E.D."/>
            <person name="Guillette L.J.Jr."/>
            <person name="Glenn T.C."/>
            <person name="Green R.E."/>
            <person name="Ray D.A."/>
        </authorList>
    </citation>
    <scope>NUCLEOTIDE SEQUENCE [LARGE SCALE GENOMIC DNA]</scope>
    <source>
        <strain evidence="1">KSC_2009_1</strain>
    </source>
</reference>
<name>A0A151MCA4_ALLMI</name>
<keyword evidence="2" id="KW-1185">Reference proteome</keyword>
<sequence>MFKAIETVKAQAAEPNAPKGSVHVVDMKTCGQKKPSHRVEFSTDHNDFYVEIYVNPEEWNDRTGEFPGMHHEPSALE</sequence>
<gene>
    <name evidence="1" type="ORF">Y1Q_0000741</name>
</gene>
<dbReference type="Proteomes" id="UP000050525">
    <property type="component" value="Unassembled WGS sequence"/>
</dbReference>
<accession>A0A151MCA4</accession>
<evidence type="ECO:0000313" key="2">
    <source>
        <dbReference type="Proteomes" id="UP000050525"/>
    </source>
</evidence>
<organism evidence="1 2">
    <name type="scientific">Alligator mississippiensis</name>
    <name type="common">American alligator</name>
    <dbReference type="NCBI Taxonomy" id="8496"/>
    <lineage>
        <taxon>Eukaryota</taxon>
        <taxon>Metazoa</taxon>
        <taxon>Chordata</taxon>
        <taxon>Craniata</taxon>
        <taxon>Vertebrata</taxon>
        <taxon>Euteleostomi</taxon>
        <taxon>Archelosauria</taxon>
        <taxon>Archosauria</taxon>
        <taxon>Crocodylia</taxon>
        <taxon>Alligatoridae</taxon>
        <taxon>Alligatorinae</taxon>
        <taxon>Alligator</taxon>
    </lineage>
</organism>
<comment type="caution">
    <text evidence="1">The sequence shown here is derived from an EMBL/GenBank/DDBJ whole genome shotgun (WGS) entry which is preliminary data.</text>
</comment>
<evidence type="ECO:0000313" key="1">
    <source>
        <dbReference type="EMBL" id="KYO22143.1"/>
    </source>
</evidence>
<proteinExistence type="predicted"/>
<dbReference type="AlphaFoldDB" id="A0A151MCA4"/>